<dbReference type="Pfam" id="PF13812">
    <property type="entry name" value="PPR_3"/>
    <property type="match status" value="1"/>
</dbReference>
<keyword evidence="1" id="KW-0677">Repeat</keyword>
<feature type="region of interest" description="Disordered" evidence="3">
    <location>
        <begin position="81"/>
        <end position="100"/>
    </location>
</feature>
<dbReference type="InterPro" id="IPR011990">
    <property type="entry name" value="TPR-like_helical_dom_sf"/>
</dbReference>
<name>A0A9W9YQ16_9CNID</name>
<dbReference type="AlphaFoldDB" id="A0A9W9YQ16"/>
<dbReference type="Proteomes" id="UP001163046">
    <property type="component" value="Unassembled WGS sequence"/>
</dbReference>
<dbReference type="InterPro" id="IPR002885">
    <property type="entry name" value="PPR_rpt"/>
</dbReference>
<dbReference type="EMBL" id="MU827310">
    <property type="protein sequence ID" value="KAJ7360300.1"/>
    <property type="molecule type" value="Genomic_DNA"/>
</dbReference>
<evidence type="ECO:0000256" key="3">
    <source>
        <dbReference type="SAM" id="MobiDB-lite"/>
    </source>
</evidence>
<dbReference type="OrthoDB" id="276422at2759"/>
<organism evidence="4 5">
    <name type="scientific">Desmophyllum pertusum</name>
    <dbReference type="NCBI Taxonomy" id="174260"/>
    <lineage>
        <taxon>Eukaryota</taxon>
        <taxon>Metazoa</taxon>
        <taxon>Cnidaria</taxon>
        <taxon>Anthozoa</taxon>
        <taxon>Hexacorallia</taxon>
        <taxon>Scleractinia</taxon>
        <taxon>Caryophylliina</taxon>
        <taxon>Caryophylliidae</taxon>
        <taxon>Desmophyllum</taxon>
    </lineage>
</organism>
<keyword evidence="5" id="KW-1185">Reference proteome</keyword>
<sequence length="319" mass="36492">MDAKHFKALQTLPAIESVGNDEAHPLDYNPEAVLIEAEEDLHLHDGRSRSEDIHECDGQHLADMDSDVDPALFHREDVAKPQAQSGQHISGSPNRLFREGTPGGRMFKEETLAEIDAYLYLGKPNEAERLFNRYLRKDKQFEVDAFNKLLHGWAQKGNLMSIKLLFNLLKKEGLKPDMGTYAGLLHGYGKYNDADGVQNILNEMKEKQFDVNHIFDKSCLTEPQAKGVANAIKLVNPHFRPTVDESQRQINYPSLVQSWYSDRNNSDIKLKSAPGRLERELNETRLHELFEEQISRNCQDLHPSCQLKITTRTTKKMRN</sequence>
<feature type="repeat" description="PPR" evidence="2">
    <location>
        <begin position="177"/>
        <end position="211"/>
    </location>
</feature>
<reference evidence="4" key="1">
    <citation type="submission" date="2023-01" db="EMBL/GenBank/DDBJ databases">
        <title>Genome assembly of the deep-sea coral Lophelia pertusa.</title>
        <authorList>
            <person name="Herrera S."/>
            <person name="Cordes E."/>
        </authorList>
    </citation>
    <scope>NUCLEOTIDE SEQUENCE</scope>
    <source>
        <strain evidence="4">USNM1676648</strain>
        <tissue evidence="4">Polyp</tissue>
    </source>
</reference>
<dbReference type="PANTHER" id="PTHR47939:SF13">
    <property type="entry name" value="OS03G0201400 PROTEIN"/>
    <property type="match status" value="1"/>
</dbReference>
<dbReference type="InterPro" id="IPR050667">
    <property type="entry name" value="PPR-containing_protein"/>
</dbReference>
<dbReference type="PROSITE" id="PS51375">
    <property type="entry name" value="PPR"/>
    <property type="match status" value="2"/>
</dbReference>
<evidence type="ECO:0000313" key="4">
    <source>
        <dbReference type="EMBL" id="KAJ7360300.1"/>
    </source>
</evidence>
<evidence type="ECO:0000256" key="1">
    <source>
        <dbReference type="ARBA" id="ARBA00022737"/>
    </source>
</evidence>
<accession>A0A9W9YQ16</accession>
<dbReference type="Gene3D" id="1.25.40.10">
    <property type="entry name" value="Tetratricopeptide repeat domain"/>
    <property type="match status" value="1"/>
</dbReference>
<feature type="compositionally biased region" description="Polar residues" evidence="3">
    <location>
        <begin position="82"/>
        <end position="93"/>
    </location>
</feature>
<protein>
    <submittedName>
        <fullName evidence="4">Uncharacterized protein</fullName>
    </submittedName>
</protein>
<evidence type="ECO:0000313" key="5">
    <source>
        <dbReference type="Proteomes" id="UP001163046"/>
    </source>
</evidence>
<evidence type="ECO:0000256" key="2">
    <source>
        <dbReference type="PROSITE-ProRule" id="PRU00708"/>
    </source>
</evidence>
<dbReference type="PANTHER" id="PTHR47939">
    <property type="entry name" value="MEMBRANE-ASSOCIATED SALT-INDUCIBLE PROTEIN-LIKE"/>
    <property type="match status" value="1"/>
</dbReference>
<proteinExistence type="predicted"/>
<gene>
    <name evidence="4" type="ORF">OS493_016930</name>
</gene>
<feature type="repeat" description="PPR" evidence="2">
    <location>
        <begin position="142"/>
        <end position="176"/>
    </location>
</feature>
<comment type="caution">
    <text evidence="4">The sequence shown here is derived from an EMBL/GenBank/DDBJ whole genome shotgun (WGS) entry which is preliminary data.</text>
</comment>